<dbReference type="GO" id="GO:0016491">
    <property type="term" value="F:oxidoreductase activity"/>
    <property type="evidence" value="ECO:0007669"/>
    <property type="project" value="InterPro"/>
</dbReference>
<dbReference type="Proteomes" id="UP000431744">
    <property type="component" value="Unassembled WGS sequence"/>
</dbReference>
<name>A0A6H9WMT4_9MICO</name>
<comment type="caution">
    <text evidence="1">The sequence shown here is derived from an EMBL/GenBank/DDBJ whole genome shotgun (WGS) entry which is preliminary data.</text>
</comment>
<protein>
    <recommendedName>
        <fullName evidence="3">Nitroreductase</fullName>
    </recommendedName>
</protein>
<keyword evidence="2" id="KW-1185">Reference proteome</keyword>
<sequence>MSPIAANRTADLEALAGRVVRGAANAPSAHNTQPWLPRAVPGDAGVIELAIEHGRTLPAGDHTGRDTLLALGCWVEAAATVAAAEGAALEVELLPALDDPAVVARAEREEPVARIRIRPGAEVTGGADPALLDRRLTYRGAKTAVPGFLAEARQVIPSWIRLAPVAAADLAHFAALGTADTLRIPAITRELMTWLRLSPEHPRWGIDGLSAEVLQLPPAAARVGAAFTRRRRLRDTAVRMLRTGGDLWRRALLEVHLEAPGDAVQAQHVVLVVEANELDLGSGVELTRVLNSPLGLPASVVFEAGRALMRVWLVAASHGAAFAPQSAVLDSDLAAGELQFKLGLGRRELPLFVASVGVPDVPAPARSPRKAVAG</sequence>
<evidence type="ECO:0000313" key="1">
    <source>
        <dbReference type="EMBL" id="KAB1649061.1"/>
    </source>
</evidence>
<organism evidence="1 2">
    <name type="scientific">Pseudoclavibacter endophyticus</name>
    <dbReference type="NCBI Taxonomy" id="1778590"/>
    <lineage>
        <taxon>Bacteria</taxon>
        <taxon>Bacillati</taxon>
        <taxon>Actinomycetota</taxon>
        <taxon>Actinomycetes</taxon>
        <taxon>Micrococcales</taxon>
        <taxon>Microbacteriaceae</taxon>
        <taxon>Pseudoclavibacter</taxon>
    </lineage>
</organism>
<evidence type="ECO:0008006" key="3">
    <source>
        <dbReference type="Google" id="ProtNLM"/>
    </source>
</evidence>
<dbReference type="RefSeq" id="WP_158027630.1">
    <property type="nucleotide sequence ID" value="NZ_BMHG01000001.1"/>
</dbReference>
<dbReference type="Gene3D" id="3.40.109.10">
    <property type="entry name" value="NADH Oxidase"/>
    <property type="match status" value="1"/>
</dbReference>
<reference evidence="1 2" key="1">
    <citation type="submission" date="2019-09" db="EMBL/GenBank/DDBJ databases">
        <title>Phylogeny of genus Pseudoclavibacter and closely related genus.</title>
        <authorList>
            <person name="Li Y."/>
        </authorList>
    </citation>
    <scope>NUCLEOTIDE SEQUENCE [LARGE SCALE GENOMIC DNA]</scope>
    <source>
        <strain evidence="1 2">EGI 60007</strain>
    </source>
</reference>
<dbReference type="OrthoDB" id="8156917at2"/>
<gene>
    <name evidence="1" type="ORF">F8O04_01900</name>
</gene>
<accession>A0A6H9WMT4</accession>
<dbReference type="InterPro" id="IPR000415">
    <property type="entry name" value="Nitroreductase-like"/>
</dbReference>
<dbReference type="AlphaFoldDB" id="A0A6H9WMT4"/>
<dbReference type="EMBL" id="WBJY01000001">
    <property type="protein sequence ID" value="KAB1649061.1"/>
    <property type="molecule type" value="Genomic_DNA"/>
</dbReference>
<evidence type="ECO:0000313" key="2">
    <source>
        <dbReference type="Proteomes" id="UP000431744"/>
    </source>
</evidence>
<proteinExistence type="predicted"/>
<dbReference type="SUPFAM" id="SSF55469">
    <property type="entry name" value="FMN-dependent nitroreductase-like"/>
    <property type="match status" value="1"/>
</dbReference>